<proteinExistence type="predicted"/>
<organism evidence="2 3">
    <name type="scientific">Talaromyces pinophilus</name>
    <name type="common">Penicillium pinophilum</name>
    <dbReference type="NCBI Taxonomy" id="128442"/>
    <lineage>
        <taxon>Eukaryota</taxon>
        <taxon>Fungi</taxon>
        <taxon>Dikarya</taxon>
        <taxon>Ascomycota</taxon>
        <taxon>Pezizomycotina</taxon>
        <taxon>Eurotiomycetes</taxon>
        <taxon>Eurotiomycetidae</taxon>
        <taxon>Eurotiales</taxon>
        <taxon>Trichocomaceae</taxon>
        <taxon>Talaromyces</taxon>
        <taxon>Talaromyces sect. Talaromyces</taxon>
    </lineage>
</organism>
<dbReference type="PANTHER" id="PTHR46082:SF11">
    <property type="entry name" value="AAA+ ATPASE DOMAIN-CONTAINING PROTEIN-RELATED"/>
    <property type="match status" value="1"/>
</dbReference>
<comment type="caution">
    <text evidence="2">The sequence shown here is derived from an EMBL/GenBank/DDBJ whole genome shotgun (WGS) entry which is preliminary data.</text>
</comment>
<keyword evidence="1" id="KW-0812">Transmembrane</keyword>
<dbReference type="AlphaFoldDB" id="A0A6V8H399"/>
<keyword evidence="3" id="KW-1185">Reference proteome</keyword>
<protein>
    <submittedName>
        <fullName evidence="2">Pfs, NB-ARC and TPR domain protein</fullName>
    </submittedName>
</protein>
<dbReference type="InterPro" id="IPR053137">
    <property type="entry name" value="NLR-like"/>
</dbReference>
<reference evidence="3" key="1">
    <citation type="journal article" date="2015" name="Genome Announc.">
        <title>Draft genome sequence of Talaromyces cellulolyticus strain Y-94, a source of lignocellulosic biomass-degrading enzymes.</title>
        <authorList>
            <person name="Fujii T."/>
            <person name="Koike H."/>
            <person name="Sawayama S."/>
            <person name="Yano S."/>
            <person name="Inoue H."/>
        </authorList>
    </citation>
    <scope>NUCLEOTIDE SEQUENCE [LARGE SCALE GENOMIC DNA]</scope>
    <source>
        <strain evidence="3">Y-94</strain>
    </source>
</reference>
<dbReference type="GO" id="GO:0003824">
    <property type="term" value="F:catalytic activity"/>
    <property type="evidence" value="ECO:0007669"/>
    <property type="project" value="InterPro"/>
</dbReference>
<evidence type="ECO:0000256" key="1">
    <source>
        <dbReference type="SAM" id="Phobius"/>
    </source>
</evidence>
<dbReference type="InterPro" id="IPR035994">
    <property type="entry name" value="Nucleoside_phosphorylase_sf"/>
</dbReference>
<keyword evidence="1" id="KW-0472">Membrane</keyword>
<gene>
    <name evidence="2" type="ORF">TCE0_017r04417</name>
</gene>
<evidence type="ECO:0000313" key="2">
    <source>
        <dbReference type="EMBL" id="GAM35807.1"/>
    </source>
</evidence>
<dbReference type="PANTHER" id="PTHR46082">
    <property type="entry name" value="ATP/GTP-BINDING PROTEIN-RELATED"/>
    <property type="match status" value="1"/>
</dbReference>
<dbReference type="GO" id="GO:0009116">
    <property type="term" value="P:nucleoside metabolic process"/>
    <property type="evidence" value="ECO:0007669"/>
    <property type="project" value="InterPro"/>
</dbReference>
<dbReference type="EMBL" id="DF933813">
    <property type="protein sequence ID" value="GAM35807.1"/>
    <property type="molecule type" value="Genomic_DNA"/>
</dbReference>
<evidence type="ECO:0000313" key="3">
    <source>
        <dbReference type="Proteomes" id="UP000053095"/>
    </source>
</evidence>
<dbReference type="Proteomes" id="UP000053095">
    <property type="component" value="Unassembled WGS sequence"/>
</dbReference>
<dbReference type="Gene3D" id="3.40.50.1580">
    <property type="entry name" value="Nucleoside phosphorylase domain"/>
    <property type="match status" value="1"/>
</dbReference>
<name>A0A6V8H399_TALPI</name>
<accession>A0A6V8H399</accession>
<feature type="transmembrane region" description="Helical" evidence="1">
    <location>
        <begin position="304"/>
        <end position="323"/>
    </location>
</feature>
<sequence length="413" mass="45141">MTSQSVMAKKLRHDDYTVGWIAAITIELAAAMAALDETHETLSSPQSDHNTYAFGRIGNHNIVIACLPKGEYGTSSATQVAADMKSTFKSIRFGLMVGIGGGIPNNREDICLGDVVISTPTETSGGVVQYDYGKAEKGKFERTGMLNRPPTVLLTALSALQGIGLNGKNKVAGILAEIQKAGPHLARPEAEDHLYFADYVHVNKQWQGYASAVAAAYAKALLLLVHDIDKQMQTAQDALSGSGRIPVVEQPAKLESDEFHHDEPVVEQPATLESDKFHPDEVATDTTKLHSMGQKLPKWSYNNYWMLIGFLLIVLLALAVQVISPTFHSQQAAPTNNTREDFRDAADRYVHPAAVPELNLSIPIFAVMGRHEVGKSSFIDLAGGINVPPPLRITKRRTFMIRHIWWKSPVLGL</sequence>
<dbReference type="SUPFAM" id="SSF53167">
    <property type="entry name" value="Purine and uridine phosphorylases"/>
    <property type="match status" value="1"/>
</dbReference>
<keyword evidence="1" id="KW-1133">Transmembrane helix</keyword>